<dbReference type="InterPro" id="IPR000210">
    <property type="entry name" value="BTB/POZ_dom"/>
</dbReference>
<dbReference type="Pfam" id="PF00651">
    <property type="entry name" value="BTB"/>
    <property type="match status" value="1"/>
</dbReference>
<dbReference type="SMART" id="SM00225">
    <property type="entry name" value="BTB"/>
    <property type="match status" value="1"/>
</dbReference>
<protein>
    <submittedName>
        <fullName evidence="3">BTB domain-containing protein</fullName>
    </submittedName>
</protein>
<dbReference type="InterPro" id="IPR052407">
    <property type="entry name" value="BTB_POZ_domain_cont_9"/>
</dbReference>
<dbReference type="WBParaSite" id="Pan_g8425.t1">
    <property type="protein sequence ID" value="Pan_g8425.t1"/>
    <property type="gene ID" value="Pan_g8425"/>
</dbReference>
<accession>A0A7E4W8P7</accession>
<dbReference type="Gene3D" id="3.30.710.10">
    <property type="entry name" value="Potassium Channel Kv1.1, Chain A"/>
    <property type="match status" value="1"/>
</dbReference>
<dbReference type="Proteomes" id="UP000492821">
    <property type="component" value="Unassembled WGS sequence"/>
</dbReference>
<evidence type="ECO:0000259" key="1">
    <source>
        <dbReference type="PROSITE" id="PS50097"/>
    </source>
</evidence>
<keyword evidence="2" id="KW-1185">Reference proteome</keyword>
<dbReference type="Gene3D" id="2.60.120.260">
    <property type="entry name" value="Galactose-binding domain-like"/>
    <property type="match status" value="1"/>
</dbReference>
<sequence>MGKLISVAKPANYLDGCKALPDVTFIVQSVKVPAHRQILSEKSDYFRAMFDGRFSEAKSDEIVLKGTKLIPFTRVLYYIYTNSLGYLYEGMIRLPEIFDILKCAQYYMVDDLESRLISKLKYSCDHKDRLIVLLLQNALDYQVDELVLFCADFILITDYGYSDSPRLFDELTPTAVEYFLQLRPCASESRILEDLVYWMRQNTESKATFPELLKHIELHLLDNEHFSMLFEPTRLVTRRFFENQLHQQREQAKMVHKVVNQNVVDGVRVVEGKEIPSENVLKPLKRDENYITVDLKKRFLLNCIKLKLFYHNSYTLSISQDMRDWERVIDHSKYKCSGQQVLYFPERVVRFTRIECKASNWAIDANIEAIYATDLPELDQATPVCCDFGSRVDQ</sequence>
<dbReference type="GO" id="GO:0008344">
    <property type="term" value="P:adult locomotory behavior"/>
    <property type="evidence" value="ECO:0007669"/>
    <property type="project" value="TreeGrafter"/>
</dbReference>
<dbReference type="PANTHER" id="PTHR46306">
    <property type="entry name" value="BTB/POZ DOMAIN-CONTAINING PROTEIN 9"/>
    <property type="match status" value="1"/>
</dbReference>
<dbReference type="PANTHER" id="PTHR46306:SF1">
    <property type="entry name" value="BTB_POZ DOMAIN-CONTAINING PROTEIN 9"/>
    <property type="match status" value="1"/>
</dbReference>
<reference evidence="2" key="1">
    <citation type="journal article" date="2013" name="Genetics">
        <title>The draft genome and transcriptome of Panagrellus redivivus are shaped by the harsh demands of a free-living lifestyle.</title>
        <authorList>
            <person name="Srinivasan J."/>
            <person name="Dillman A.R."/>
            <person name="Macchietto M.G."/>
            <person name="Heikkinen L."/>
            <person name="Lakso M."/>
            <person name="Fracchia K.M."/>
            <person name="Antoshechkin I."/>
            <person name="Mortazavi A."/>
            <person name="Wong G."/>
            <person name="Sternberg P.W."/>
        </authorList>
    </citation>
    <scope>NUCLEOTIDE SEQUENCE [LARGE SCALE GENOMIC DNA]</scope>
    <source>
        <strain evidence="2">MT8872</strain>
    </source>
</reference>
<proteinExistence type="predicted"/>
<organism evidence="2 3">
    <name type="scientific">Panagrellus redivivus</name>
    <name type="common">Microworm</name>
    <dbReference type="NCBI Taxonomy" id="6233"/>
    <lineage>
        <taxon>Eukaryota</taxon>
        <taxon>Metazoa</taxon>
        <taxon>Ecdysozoa</taxon>
        <taxon>Nematoda</taxon>
        <taxon>Chromadorea</taxon>
        <taxon>Rhabditida</taxon>
        <taxon>Tylenchina</taxon>
        <taxon>Panagrolaimomorpha</taxon>
        <taxon>Panagrolaimoidea</taxon>
        <taxon>Panagrolaimidae</taxon>
        <taxon>Panagrellus</taxon>
    </lineage>
</organism>
<dbReference type="InterPro" id="IPR011333">
    <property type="entry name" value="SKP1/BTB/POZ_sf"/>
</dbReference>
<dbReference type="AlphaFoldDB" id="A0A7E4W8P7"/>
<evidence type="ECO:0000313" key="3">
    <source>
        <dbReference type="WBParaSite" id="Pan_g8425.t1"/>
    </source>
</evidence>
<dbReference type="PROSITE" id="PS50097">
    <property type="entry name" value="BTB"/>
    <property type="match status" value="1"/>
</dbReference>
<dbReference type="SUPFAM" id="SSF49785">
    <property type="entry name" value="Galactose-binding domain-like"/>
    <property type="match status" value="1"/>
</dbReference>
<dbReference type="GO" id="GO:0050804">
    <property type="term" value="P:modulation of chemical synaptic transmission"/>
    <property type="evidence" value="ECO:0007669"/>
    <property type="project" value="TreeGrafter"/>
</dbReference>
<dbReference type="InterPro" id="IPR008979">
    <property type="entry name" value="Galactose-bd-like_sf"/>
</dbReference>
<dbReference type="GO" id="GO:0005737">
    <property type="term" value="C:cytoplasm"/>
    <property type="evidence" value="ECO:0007669"/>
    <property type="project" value="TreeGrafter"/>
</dbReference>
<evidence type="ECO:0000313" key="2">
    <source>
        <dbReference type="Proteomes" id="UP000492821"/>
    </source>
</evidence>
<feature type="domain" description="BTB" evidence="1">
    <location>
        <begin position="21"/>
        <end position="96"/>
    </location>
</feature>
<dbReference type="GO" id="GO:0048512">
    <property type="term" value="P:circadian behavior"/>
    <property type="evidence" value="ECO:0007669"/>
    <property type="project" value="TreeGrafter"/>
</dbReference>
<reference evidence="3" key="2">
    <citation type="submission" date="2020-10" db="UniProtKB">
        <authorList>
            <consortium name="WormBaseParasite"/>
        </authorList>
    </citation>
    <scope>IDENTIFICATION</scope>
</reference>
<name>A0A7E4W8P7_PANRE</name>
<dbReference type="SUPFAM" id="SSF54695">
    <property type="entry name" value="POZ domain"/>
    <property type="match status" value="1"/>
</dbReference>